<evidence type="ECO:0000313" key="3">
    <source>
        <dbReference type="EMBL" id="RHD45723.1"/>
    </source>
</evidence>
<dbReference type="Gene3D" id="2.60.40.2340">
    <property type="match status" value="1"/>
</dbReference>
<reference evidence="2 4" key="1">
    <citation type="submission" date="2015-09" db="EMBL/GenBank/DDBJ databases">
        <authorList>
            <consortium name="Pathogen Informatics"/>
        </authorList>
    </citation>
    <scope>NUCLEOTIDE SEQUENCE [LARGE SCALE GENOMIC DNA]</scope>
    <source>
        <strain evidence="2 4">2789STDY5834880</strain>
    </source>
</reference>
<evidence type="ECO:0000259" key="1">
    <source>
        <dbReference type="Pfam" id="PF13201"/>
    </source>
</evidence>
<evidence type="ECO:0000313" key="2">
    <source>
        <dbReference type="EMBL" id="CUQ07188.1"/>
    </source>
</evidence>
<sequence>MKLRNVSAGIVLCLTMVSCIQDEALNVEAAIDGCSGTNIQLSTINPSSKTASIYVSKSTDLSALEIKFTLPDGASIEPVNAIANDAPPKYDFSTSQIPITPEQTLEQYQRKFRVTSESETTEAVYTITVIKSELPTNFHFENLVDGSSDYHELYEFNQQQGETLQWASGNPGFKLTGMAKSPFDYPTLQTEGYIGKGIRLETKSTGDFGEKVKMPIAAGNLFIGTFIVKDALRDAKAATKFGFPFFKHPKTLKGYYKFQPGTVYISGTDENRKPIIDPSMEGKDKGDIYAVLYEADDVEDFLDGYNSLISNKIIALARIPSIEKTSEWKQFELPFEYKKAIDESALKEGKYKLAVVFSSSINGAEFKGSVGSTLWIDEVTIQCKEDNE</sequence>
<dbReference type="STRING" id="47678.ERS852494_03869"/>
<organism evidence="2 4">
    <name type="scientific">Bacteroides caccae</name>
    <dbReference type="NCBI Taxonomy" id="47678"/>
    <lineage>
        <taxon>Bacteria</taxon>
        <taxon>Pseudomonadati</taxon>
        <taxon>Bacteroidota</taxon>
        <taxon>Bacteroidia</taxon>
        <taxon>Bacteroidales</taxon>
        <taxon>Bacteroidaceae</taxon>
        <taxon>Bacteroides</taxon>
    </lineage>
</organism>
<accession>A0A174TH60</accession>
<dbReference type="EMBL" id="CZAI01000011">
    <property type="protein sequence ID" value="CUQ07188.1"/>
    <property type="molecule type" value="Genomic_DNA"/>
</dbReference>
<name>A0A174TH60_9BACE</name>
<dbReference type="InterPro" id="IPR025112">
    <property type="entry name" value="PCMD"/>
</dbReference>
<gene>
    <name evidence="3" type="ORF">DW794_16135</name>
    <name evidence="2" type="ORF">ERS852494_03869</name>
</gene>
<dbReference type="EMBL" id="QSJD01000029">
    <property type="protein sequence ID" value="RHD45723.1"/>
    <property type="molecule type" value="Genomic_DNA"/>
</dbReference>
<proteinExistence type="predicted"/>
<dbReference type="Pfam" id="PF13201">
    <property type="entry name" value="PCMD"/>
    <property type="match status" value="1"/>
</dbReference>
<evidence type="ECO:0000313" key="5">
    <source>
        <dbReference type="Proteomes" id="UP000284689"/>
    </source>
</evidence>
<dbReference type="AlphaFoldDB" id="A0A174TH60"/>
<dbReference type="Proteomes" id="UP000284689">
    <property type="component" value="Unassembled WGS sequence"/>
</dbReference>
<dbReference type="RefSeq" id="WP_055173605.1">
    <property type="nucleotide sequence ID" value="NZ_CZAI01000011.1"/>
</dbReference>
<reference evidence="3 5" key="2">
    <citation type="submission" date="2018-08" db="EMBL/GenBank/DDBJ databases">
        <title>A genome reference for cultivated species of the human gut microbiota.</title>
        <authorList>
            <person name="Zou Y."/>
            <person name="Xue W."/>
            <person name="Luo G."/>
        </authorList>
    </citation>
    <scope>NUCLEOTIDE SEQUENCE [LARGE SCALE GENOMIC DNA]</scope>
    <source>
        <strain evidence="3 5">AM31-16AC</strain>
    </source>
</reference>
<dbReference type="PROSITE" id="PS51257">
    <property type="entry name" value="PROKAR_LIPOPROTEIN"/>
    <property type="match status" value="1"/>
</dbReference>
<keyword evidence="2" id="KW-0449">Lipoprotein</keyword>
<protein>
    <submittedName>
        <fullName evidence="2">Lipoprotein</fullName>
    </submittedName>
</protein>
<dbReference type="InterPro" id="IPR038653">
    <property type="entry name" value="Put_CMD_sf"/>
</dbReference>
<feature type="domain" description="Putative carbohydrate metabolism" evidence="1">
    <location>
        <begin position="139"/>
        <end position="381"/>
    </location>
</feature>
<dbReference type="Proteomes" id="UP000095657">
    <property type="component" value="Unassembled WGS sequence"/>
</dbReference>
<dbReference type="Gene3D" id="2.60.120.890">
    <property type="entry name" value="BT2081, beta-jelly-roll domain"/>
    <property type="match status" value="1"/>
</dbReference>
<evidence type="ECO:0000313" key="4">
    <source>
        <dbReference type="Proteomes" id="UP000095657"/>
    </source>
</evidence>